<dbReference type="Gene3D" id="3.30.1330.30">
    <property type="match status" value="1"/>
</dbReference>
<dbReference type="InterPro" id="IPR013123">
    <property type="entry name" value="SpoU_subst-bd"/>
</dbReference>
<comment type="caution">
    <text evidence="5">The sequence shown here is derived from an EMBL/GenBank/DDBJ whole genome shotgun (WGS) entry which is preliminary data.</text>
</comment>
<dbReference type="PATRIC" id="fig|1218508.4.peg.396"/>
<protein>
    <submittedName>
        <fullName evidence="5">RNA methyltransferase, TrmH family, group 3</fullName>
    </submittedName>
</protein>
<dbReference type="PANTHER" id="PTHR46429">
    <property type="entry name" value="23S RRNA (GUANOSINE-2'-O-)-METHYLTRANSFERASE RLMB"/>
    <property type="match status" value="1"/>
</dbReference>
<keyword evidence="3 5" id="KW-0808">Transferase</keyword>
<dbReference type="AlphaFoldDB" id="A0A0F4KZF6"/>
<dbReference type="STRING" id="1218508.JG29_03890"/>
<dbReference type="SUPFAM" id="SSF55315">
    <property type="entry name" value="L30e-like"/>
    <property type="match status" value="1"/>
</dbReference>
<dbReference type="Proteomes" id="UP000033695">
    <property type="component" value="Unassembled WGS sequence"/>
</dbReference>
<name>A0A0F4KZF6_9LACO</name>
<dbReference type="SUPFAM" id="SSF75217">
    <property type="entry name" value="alpha/beta knot"/>
    <property type="match status" value="1"/>
</dbReference>
<sequence>MNSTSNKDQSEIIFGYHAAWAVLKDPDAPQKVNKIFLQKGLHSEKIARIIEAARSQHLVIQDAPKSKLDDMTQAGNHQGIVLTTTPFAYVDLFTLLKQLEKRHEAPFFLILDNINDPHNFGSILRTADAVGVNGVIIPKRRAVGVTSIVAKTSTGAIERIPIVRVTNIVQTIKTLQKQNIWVFGTDMNGTDYRRWNAQGAIALVIGNEGRGLSPLVKKQVDQILTIPMIGTVQSLNASVATGILLYQAFTSRESKSL</sequence>
<evidence type="ECO:0000259" key="4">
    <source>
        <dbReference type="SMART" id="SM00967"/>
    </source>
</evidence>
<comment type="similarity">
    <text evidence="1">Belongs to the class IV-like SAM-binding methyltransferase superfamily. RNA methyltransferase TrmH family.</text>
</comment>
<organism evidence="5 6">
    <name type="scientific">Bombilactobacillus mellis</name>
    <dbReference type="NCBI Taxonomy" id="1218508"/>
    <lineage>
        <taxon>Bacteria</taxon>
        <taxon>Bacillati</taxon>
        <taxon>Bacillota</taxon>
        <taxon>Bacilli</taxon>
        <taxon>Lactobacillales</taxon>
        <taxon>Lactobacillaceae</taxon>
        <taxon>Bombilactobacillus</taxon>
    </lineage>
</organism>
<feature type="domain" description="RNA 2-O ribose methyltransferase substrate binding" evidence="4">
    <location>
        <begin position="12"/>
        <end position="90"/>
    </location>
</feature>
<dbReference type="SMART" id="SM00967">
    <property type="entry name" value="SpoU_sub_bind"/>
    <property type="match status" value="1"/>
</dbReference>
<dbReference type="HOGENOM" id="CLU_021322_0_1_9"/>
<dbReference type="NCBIfam" id="TIGR00186">
    <property type="entry name" value="rRNA_methyl_3"/>
    <property type="match status" value="1"/>
</dbReference>
<reference evidence="5 6" key="1">
    <citation type="submission" date="2014-12" db="EMBL/GenBank/DDBJ databases">
        <title>Comparative genomics of the lactic acid bacteria isolated from the honey bee gut.</title>
        <authorList>
            <person name="Ellegaard K.M."/>
            <person name="Tamarit D."/>
            <person name="Javelind E."/>
            <person name="Olofsson T."/>
            <person name="Andersson S.G."/>
            <person name="Vasquez A."/>
        </authorList>
    </citation>
    <scope>NUCLEOTIDE SEQUENCE [LARGE SCALE GENOMIC DNA]</scope>
    <source>
        <strain evidence="5 6">Hon2</strain>
    </source>
</reference>
<keyword evidence="2 5" id="KW-0489">Methyltransferase</keyword>
<dbReference type="PANTHER" id="PTHR46429:SF1">
    <property type="entry name" value="23S RRNA (GUANOSINE-2'-O-)-METHYLTRANSFERASE RLMB"/>
    <property type="match status" value="1"/>
</dbReference>
<proteinExistence type="inferred from homology"/>
<accession>A0A0F4KZF6</accession>
<dbReference type="RefSeq" id="WP_045922276.1">
    <property type="nucleotide sequence ID" value="NZ_JAAEDY010000002.1"/>
</dbReference>
<dbReference type="InterPro" id="IPR001537">
    <property type="entry name" value="SpoU_MeTrfase"/>
</dbReference>
<dbReference type="Pfam" id="PF00588">
    <property type="entry name" value="SpoU_methylase"/>
    <property type="match status" value="1"/>
</dbReference>
<dbReference type="GO" id="GO:0032259">
    <property type="term" value="P:methylation"/>
    <property type="evidence" value="ECO:0007669"/>
    <property type="project" value="UniProtKB-KW"/>
</dbReference>
<dbReference type="OrthoDB" id="9794400at2"/>
<gene>
    <name evidence="5" type="ORF">JG29_03890</name>
</gene>
<evidence type="ECO:0000256" key="1">
    <source>
        <dbReference type="ARBA" id="ARBA00007228"/>
    </source>
</evidence>
<dbReference type="CDD" id="cd18103">
    <property type="entry name" value="SpoU-like_RlmB"/>
    <property type="match status" value="1"/>
</dbReference>
<evidence type="ECO:0000256" key="3">
    <source>
        <dbReference type="ARBA" id="ARBA00022679"/>
    </source>
</evidence>
<evidence type="ECO:0000256" key="2">
    <source>
        <dbReference type="ARBA" id="ARBA00022603"/>
    </source>
</evidence>
<dbReference type="InterPro" id="IPR029028">
    <property type="entry name" value="Alpha/beta_knot_MTases"/>
</dbReference>
<dbReference type="FunFam" id="3.40.1280.10:FF:000008">
    <property type="entry name" value="Group 3 RNA methyltransferase TrmH"/>
    <property type="match status" value="1"/>
</dbReference>
<dbReference type="GO" id="GO:0003723">
    <property type="term" value="F:RNA binding"/>
    <property type="evidence" value="ECO:0007669"/>
    <property type="project" value="InterPro"/>
</dbReference>
<dbReference type="InterPro" id="IPR029026">
    <property type="entry name" value="tRNA_m1G_MTases_N"/>
</dbReference>
<evidence type="ECO:0000313" key="5">
    <source>
        <dbReference type="EMBL" id="KJY51339.1"/>
    </source>
</evidence>
<dbReference type="InterPro" id="IPR004441">
    <property type="entry name" value="rRNA_MeTrfase_TrmH"/>
</dbReference>
<dbReference type="EMBL" id="JXBZ01000002">
    <property type="protein sequence ID" value="KJY51339.1"/>
    <property type="molecule type" value="Genomic_DNA"/>
</dbReference>
<dbReference type="GO" id="GO:0006396">
    <property type="term" value="P:RNA processing"/>
    <property type="evidence" value="ECO:0007669"/>
    <property type="project" value="InterPro"/>
</dbReference>
<dbReference type="InterPro" id="IPR029064">
    <property type="entry name" value="Ribosomal_eL30-like_sf"/>
</dbReference>
<evidence type="ECO:0000313" key="6">
    <source>
        <dbReference type="Proteomes" id="UP000033695"/>
    </source>
</evidence>
<dbReference type="GO" id="GO:0005829">
    <property type="term" value="C:cytosol"/>
    <property type="evidence" value="ECO:0007669"/>
    <property type="project" value="TreeGrafter"/>
</dbReference>
<dbReference type="GO" id="GO:0008173">
    <property type="term" value="F:RNA methyltransferase activity"/>
    <property type="evidence" value="ECO:0007669"/>
    <property type="project" value="InterPro"/>
</dbReference>
<dbReference type="Gene3D" id="3.40.1280.10">
    <property type="match status" value="1"/>
</dbReference>
<keyword evidence="6" id="KW-1185">Reference proteome</keyword>
<dbReference type="Pfam" id="PF08032">
    <property type="entry name" value="SpoU_sub_bind"/>
    <property type="match status" value="1"/>
</dbReference>